<dbReference type="Pfam" id="PF00534">
    <property type="entry name" value="Glycos_transf_1"/>
    <property type="match status" value="1"/>
</dbReference>
<proteinExistence type="predicted"/>
<evidence type="ECO:0000313" key="4">
    <source>
        <dbReference type="Proteomes" id="UP000649604"/>
    </source>
</evidence>
<protein>
    <submittedName>
        <fullName evidence="3">Glycosyltransferase</fullName>
    </submittedName>
</protein>
<accession>A0A9D5JV29</accession>
<organism evidence="3 4">
    <name type="scientific">candidate division KSB3 bacterium</name>
    <dbReference type="NCBI Taxonomy" id="2044937"/>
    <lineage>
        <taxon>Bacteria</taxon>
        <taxon>candidate division KSB3</taxon>
    </lineage>
</organism>
<gene>
    <name evidence="3" type="ORF">GF339_09005</name>
</gene>
<dbReference type="InterPro" id="IPR001296">
    <property type="entry name" value="Glyco_trans_1"/>
</dbReference>
<dbReference type="EMBL" id="WJJP01000283">
    <property type="protein sequence ID" value="MBD3324710.1"/>
    <property type="molecule type" value="Genomic_DNA"/>
</dbReference>
<dbReference type="SUPFAM" id="SSF53756">
    <property type="entry name" value="UDP-Glycosyltransferase/glycogen phosphorylase"/>
    <property type="match status" value="1"/>
</dbReference>
<evidence type="ECO:0000259" key="2">
    <source>
        <dbReference type="Pfam" id="PF13439"/>
    </source>
</evidence>
<evidence type="ECO:0000313" key="3">
    <source>
        <dbReference type="EMBL" id="MBD3324710.1"/>
    </source>
</evidence>
<dbReference type="GO" id="GO:0016757">
    <property type="term" value="F:glycosyltransferase activity"/>
    <property type="evidence" value="ECO:0007669"/>
    <property type="project" value="InterPro"/>
</dbReference>
<dbReference type="PANTHER" id="PTHR12526">
    <property type="entry name" value="GLYCOSYLTRANSFERASE"/>
    <property type="match status" value="1"/>
</dbReference>
<dbReference type="PANTHER" id="PTHR12526:SF630">
    <property type="entry name" value="GLYCOSYLTRANSFERASE"/>
    <property type="match status" value="1"/>
</dbReference>
<dbReference type="InterPro" id="IPR028098">
    <property type="entry name" value="Glyco_trans_4-like_N"/>
</dbReference>
<sequence>MVKVLHVLTRLIRGGADEAVLHMVTGLNRQQYEVTLLVGGDSDRAYVAEASQEVKIVLEPSLRRDIHPLSDLRALYTLSHIMRQGRYALVHTHTAKAGFLGRLAAKLAGVPVIVHTLHGVTFHDFRPWLVRQCYILLEKVAARVTDRFIAVGVDLKQHYLQHGIGTAAQYTVIHTGMDLERFLRAASLSDSDKQQKRQELGVPPNTIIIGHVSRLDTGKGQQYLLQAAPNILARFPQATFLFVGDGKHRGSFERIAQDLGVETHVVFAGFRHDIEAVMAIFDLAVFTSLWEGLPRVVVQYAALGKPIVAFDIKGVSELVHDGVNGFTIPIKDVDSLAQQIIYLLEHLDEARQMGRRGQQLIDETWRIETMLGRIRQEYQTLLGTTNCE</sequence>
<reference evidence="3" key="1">
    <citation type="submission" date="2019-11" db="EMBL/GenBank/DDBJ databases">
        <title>Microbial mats filling the niche in hypersaline microbial mats.</title>
        <authorList>
            <person name="Wong H.L."/>
            <person name="Macleod F.I."/>
            <person name="White R.A. III"/>
            <person name="Burns B.P."/>
        </authorList>
    </citation>
    <scope>NUCLEOTIDE SEQUENCE</scope>
    <source>
        <strain evidence="3">Rbin_158</strain>
    </source>
</reference>
<dbReference type="CDD" id="cd03808">
    <property type="entry name" value="GT4_CapM-like"/>
    <property type="match status" value="1"/>
</dbReference>
<comment type="caution">
    <text evidence="3">The sequence shown here is derived from an EMBL/GenBank/DDBJ whole genome shotgun (WGS) entry which is preliminary data.</text>
</comment>
<name>A0A9D5JV29_9BACT</name>
<feature type="domain" description="Glycosyltransferase subfamily 4-like N-terminal" evidence="2">
    <location>
        <begin position="14"/>
        <end position="181"/>
    </location>
</feature>
<dbReference type="Gene3D" id="3.40.50.2000">
    <property type="entry name" value="Glycogen Phosphorylase B"/>
    <property type="match status" value="2"/>
</dbReference>
<dbReference type="Proteomes" id="UP000649604">
    <property type="component" value="Unassembled WGS sequence"/>
</dbReference>
<feature type="domain" description="Glycosyl transferase family 1" evidence="1">
    <location>
        <begin position="192"/>
        <end position="359"/>
    </location>
</feature>
<evidence type="ECO:0000259" key="1">
    <source>
        <dbReference type="Pfam" id="PF00534"/>
    </source>
</evidence>
<dbReference type="AlphaFoldDB" id="A0A9D5JV29"/>
<dbReference type="Pfam" id="PF13439">
    <property type="entry name" value="Glyco_transf_4"/>
    <property type="match status" value="1"/>
</dbReference>